<dbReference type="Gene3D" id="3.40.50.10140">
    <property type="entry name" value="Toll/interleukin-1 receptor homology (TIR) domain"/>
    <property type="match status" value="1"/>
</dbReference>
<feature type="region of interest" description="Disordered" evidence="1">
    <location>
        <begin position="534"/>
        <end position="555"/>
    </location>
</feature>
<name>A0A815CRP1_9BILA</name>
<organism evidence="3 4">
    <name type="scientific">Rotaria sordida</name>
    <dbReference type="NCBI Taxonomy" id="392033"/>
    <lineage>
        <taxon>Eukaryota</taxon>
        <taxon>Metazoa</taxon>
        <taxon>Spiralia</taxon>
        <taxon>Gnathifera</taxon>
        <taxon>Rotifera</taxon>
        <taxon>Eurotatoria</taxon>
        <taxon>Bdelloidea</taxon>
        <taxon>Philodinida</taxon>
        <taxon>Philodinidae</taxon>
        <taxon>Rotaria</taxon>
    </lineage>
</organism>
<dbReference type="Gene3D" id="1.25.10.10">
    <property type="entry name" value="Leucine-rich Repeat Variant"/>
    <property type="match status" value="1"/>
</dbReference>
<dbReference type="PANTHER" id="PTHR46270">
    <property type="entry name" value="ARMADILLO-TYPE FOLD-RELATED"/>
    <property type="match status" value="1"/>
</dbReference>
<accession>A0A815CRP1</accession>
<protein>
    <recommendedName>
        <fullName evidence="2">TIR domain-containing protein</fullName>
    </recommendedName>
</protein>
<dbReference type="AlphaFoldDB" id="A0A815CRP1"/>
<dbReference type="InterPro" id="IPR016024">
    <property type="entry name" value="ARM-type_fold"/>
</dbReference>
<feature type="compositionally biased region" description="Acidic residues" evidence="1">
    <location>
        <begin position="542"/>
        <end position="554"/>
    </location>
</feature>
<feature type="compositionally biased region" description="Basic and acidic residues" evidence="1">
    <location>
        <begin position="693"/>
        <end position="718"/>
    </location>
</feature>
<evidence type="ECO:0000256" key="1">
    <source>
        <dbReference type="SAM" id="MobiDB-lite"/>
    </source>
</evidence>
<reference evidence="3" key="1">
    <citation type="submission" date="2021-02" db="EMBL/GenBank/DDBJ databases">
        <authorList>
            <person name="Nowell W R."/>
        </authorList>
    </citation>
    <scope>NUCLEOTIDE SEQUENCE</scope>
</reference>
<dbReference type="EMBL" id="CAJNOT010002137">
    <property type="protein sequence ID" value="CAF1287677.1"/>
    <property type="molecule type" value="Genomic_DNA"/>
</dbReference>
<comment type="caution">
    <text evidence="3">The sequence shown here is derived from an EMBL/GenBank/DDBJ whole genome shotgun (WGS) entry which is preliminary data.</text>
</comment>
<evidence type="ECO:0000313" key="3">
    <source>
        <dbReference type="EMBL" id="CAF1287677.1"/>
    </source>
</evidence>
<feature type="domain" description="TIR" evidence="2">
    <location>
        <begin position="561"/>
        <end position="678"/>
    </location>
</feature>
<feature type="region of interest" description="Disordered" evidence="1">
    <location>
        <begin position="691"/>
        <end position="720"/>
    </location>
</feature>
<dbReference type="PANTHER" id="PTHR46270:SF2">
    <property type="entry name" value="TIR DOMAIN-CONTAINING PROTEIN"/>
    <property type="match status" value="1"/>
</dbReference>
<evidence type="ECO:0000259" key="2">
    <source>
        <dbReference type="Pfam" id="PF13676"/>
    </source>
</evidence>
<dbReference type="InterPro" id="IPR000157">
    <property type="entry name" value="TIR_dom"/>
</dbReference>
<gene>
    <name evidence="3" type="ORF">ZHD862_LOCUS27276</name>
</gene>
<sequence>MIVRRANLIAIQQDSIYNTLSSNHICIMFDEFLTEFEQMEKHGVTTTNMFLDAVEEIVDAVQLILPYKLYDRKVLSHPLMHFLHQMLITLLDNWYVSHLSLTIQETDIFLKIILIFVHIAEQKPIVNTDNDKKKMKYLLLTKKFLFKIREQIQNTILNGKALSNNLNICTLALLTIKLLHGYPFYYNMGKNSSLTHYLVIDWLHSYDLIQAATRLEHDELLSNIEHYLLLICSEYLCCTYLTKQDCSTEITSIHIIQSICNELLTRFEYALDQSSSITPSDLSYTFERYQQLLNVHNLPSFDKHAQNIIDHLIKILQNPSSTNPNDDALIIVALKTFCNLTKNSEIRMIMKKRRLIYLFNRYTDIEMGEKRKLAFEILAEIMDEQEVNDNSSEITSIFIDQLKQLNQNEYNPNLDNTLSSLNALIQHEQIKNEFIKQDGLEKFITFIRDGDPSKQSSKQLEDALKILWSCTFNNPEVLNKLKQDQNLMTRVNHLLEISRQNKNTTLEKAAEGLIWKVEKEEKFIEEQIAEAEKKKRKTQETGIEEEEEEEEEKEEEQKYDFMISYSWADIDLAHRIFNYLTEKLGYKVWLDQEQMHGSTIQAMANAVENAEFILMCMSETYKRSANCQSEAEYAFNRKKHIVPIKMKKDYVADGWLGFILGTRMYIDFGTYDFDKAIQLLENEIRLQKKKRKDAKEAAKMERKAAASRENKDDVKEDVSTNQNTTNVKVHKHSILNWNAENVQGFLMKHNLPSIAFVCHGINGEELLGLYTMCKTNSLSMYRSLKFELLHGCNRILPISTYLRFMSCMRVVCDNILMLDGHTMNKSNEHDILDNE</sequence>
<evidence type="ECO:0000313" key="4">
    <source>
        <dbReference type="Proteomes" id="UP000663864"/>
    </source>
</evidence>
<proteinExistence type="predicted"/>
<dbReference type="Pfam" id="PF13676">
    <property type="entry name" value="TIR_2"/>
    <property type="match status" value="1"/>
</dbReference>
<dbReference type="GO" id="GO:0007165">
    <property type="term" value="P:signal transduction"/>
    <property type="evidence" value="ECO:0007669"/>
    <property type="project" value="InterPro"/>
</dbReference>
<dbReference type="InterPro" id="IPR035897">
    <property type="entry name" value="Toll_tir_struct_dom_sf"/>
</dbReference>
<dbReference type="SUPFAM" id="SSF48371">
    <property type="entry name" value="ARM repeat"/>
    <property type="match status" value="1"/>
</dbReference>
<dbReference type="InterPro" id="IPR011989">
    <property type="entry name" value="ARM-like"/>
</dbReference>
<dbReference type="SUPFAM" id="SSF52200">
    <property type="entry name" value="Toll/Interleukin receptor TIR domain"/>
    <property type="match status" value="1"/>
</dbReference>
<dbReference type="Proteomes" id="UP000663864">
    <property type="component" value="Unassembled WGS sequence"/>
</dbReference>